<accession>A2F243</accession>
<feature type="coiled-coil region" evidence="1">
    <location>
        <begin position="68"/>
        <end position="95"/>
    </location>
</feature>
<dbReference type="VEuPathDB" id="TrichDB:TVAGG3_0971700"/>
<dbReference type="SMR" id="A2F243"/>
<reference evidence="3" key="1">
    <citation type="submission" date="2006-10" db="EMBL/GenBank/DDBJ databases">
        <authorList>
            <person name="Amadeo P."/>
            <person name="Zhao Q."/>
            <person name="Wortman J."/>
            <person name="Fraser-Liggett C."/>
            <person name="Carlton J."/>
        </authorList>
    </citation>
    <scope>NUCLEOTIDE SEQUENCE</scope>
    <source>
        <strain evidence="3">G3</strain>
    </source>
</reference>
<dbReference type="AlphaFoldDB" id="A2F243"/>
<dbReference type="InParanoid" id="A2F243"/>
<dbReference type="EMBL" id="DS113581">
    <property type="protein sequence ID" value="EAY01042.1"/>
    <property type="molecule type" value="Genomic_DNA"/>
</dbReference>
<evidence type="ECO:0000256" key="2">
    <source>
        <dbReference type="SAM" id="MobiDB-lite"/>
    </source>
</evidence>
<protein>
    <submittedName>
        <fullName evidence="3">Uncharacterized protein</fullName>
    </submittedName>
</protein>
<name>A2F243_TRIV3</name>
<sequence length="304" mass="34512">MDAATTIANLQARIATLEKENEALKAEVENFTKEKSQSEENHLQELLKISKNIIQPLNSNPAELEQLLKEKSVDCEKLLKEIARLYNDVENFHNSESFHAENARKNPLSRLSFIETQKKLYDEAYEYKKNTEAKLEEANILVSTLTRIFNCKPEQIISKSQRAAAADNENIQLRVKLMEMTHQQQKELIIAKNTQANSQISSADLINFQKLLQDKAKNFENRMMQILSVVSDNSEKLQDDIKSVYTKLVPTFTPTPSPKKVSPSPNKVTLSPNILKGPRVALSPLNYSQNKVPSITRPNASDFD</sequence>
<feature type="compositionally biased region" description="Low complexity" evidence="2">
    <location>
        <begin position="254"/>
        <end position="268"/>
    </location>
</feature>
<evidence type="ECO:0000313" key="4">
    <source>
        <dbReference type="Proteomes" id="UP000001542"/>
    </source>
</evidence>
<dbReference type="KEGG" id="tva:4758866"/>
<dbReference type="VEuPathDB" id="TrichDB:TVAG_295760"/>
<dbReference type="Proteomes" id="UP000001542">
    <property type="component" value="Unassembled WGS sequence"/>
</dbReference>
<feature type="coiled-coil region" evidence="1">
    <location>
        <begin position="7"/>
        <end position="41"/>
    </location>
</feature>
<keyword evidence="1" id="KW-0175">Coiled coil</keyword>
<feature type="region of interest" description="Disordered" evidence="2">
    <location>
        <begin position="254"/>
        <end position="273"/>
    </location>
</feature>
<proteinExistence type="predicted"/>
<gene>
    <name evidence="3" type="ORF">TVAG_295760</name>
</gene>
<dbReference type="Gene3D" id="1.20.5.1700">
    <property type="match status" value="1"/>
</dbReference>
<organism evidence="3 4">
    <name type="scientific">Trichomonas vaginalis (strain ATCC PRA-98 / G3)</name>
    <dbReference type="NCBI Taxonomy" id="412133"/>
    <lineage>
        <taxon>Eukaryota</taxon>
        <taxon>Metamonada</taxon>
        <taxon>Parabasalia</taxon>
        <taxon>Trichomonadida</taxon>
        <taxon>Trichomonadidae</taxon>
        <taxon>Trichomonas</taxon>
    </lineage>
</organism>
<keyword evidence="4" id="KW-1185">Reference proteome</keyword>
<dbReference type="RefSeq" id="XP_001330080.1">
    <property type="nucleotide sequence ID" value="XM_001330045.1"/>
</dbReference>
<reference evidence="3" key="2">
    <citation type="journal article" date="2007" name="Science">
        <title>Draft genome sequence of the sexually transmitted pathogen Trichomonas vaginalis.</title>
        <authorList>
            <person name="Carlton J.M."/>
            <person name="Hirt R.P."/>
            <person name="Silva J.C."/>
            <person name="Delcher A.L."/>
            <person name="Schatz M."/>
            <person name="Zhao Q."/>
            <person name="Wortman J.R."/>
            <person name="Bidwell S.L."/>
            <person name="Alsmark U.C.M."/>
            <person name="Besteiro S."/>
            <person name="Sicheritz-Ponten T."/>
            <person name="Noel C.J."/>
            <person name="Dacks J.B."/>
            <person name="Foster P.G."/>
            <person name="Simillion C."/>
            <person name="Van de Peer Y."/>
            <person name="Miranda-Saavedra D."/>
            <person name="Barton G.J."/>
            <person name="Westrop G.D."/>
            <person name="Mueller S."/>
            <person name="Dessi D."/>
            <person name="Fiori P.L."/>
            <person name="Ren Q."/>
            <person name="Paulsen I."/>
            <person name="Zhang H."/>
            <person name="Bastida-Corcuera F.D."/>
            <person name="Simoes-Barbosa A."/>
            <person name="Brown M.T."/>
            <person name="Hayes R.D."/>
            <person name="Mukherjee M."/>
            <person name="Okumura C.Y."/>
            <person name="Schneider R."/>
            <person name="Smith A.J."/>
            <person name="Vanacova S."/>
            <person name="Villalvazo M."/>
            <person name="Haas B.J."/>
            <person name="Pertea M."/>
            <person name="Feldblyum T.V."/>
            <person name="Utterback T.R."/>
            <person name="Shu C.L."/>
            <person name="Osoegawa K."/>
            <person name="de Jong P.J."/>
            <person name="Hrdy I."/>
            <person name="Horvathova L."/>
            <person name="Zubacova Z."/>
            <person name="Dolezal P."/>
            <person name="Malik S.B."/>
            <person name="Logsdon J.M. Jr."/>
            <person name="Henze K."/>
            <person name="Gupta A."/>
            <person name="Wang C.C."/>
            <person name="Dunne R.L."/>
            <person name="Upcroft J.A."/>
            <person name="Upcroft P."/>
            <person name="White O."/>
            <person name="Salzberg S.L."/>
            <person name="Tang P."/>
            <person name="Chiu C.-H."/>
            <person name="Lee Y.-S."/>
            <person name="Embley T.M."/>
            <person name="Coombs G.H."/>
            <person name="Mottram J.C."/>
            <person name="Tachezy J."/>
            <person name="Fraser-Liggett C.M."/>
            <person name="Johnson P.J."/>
        </authorList>
    </citation>
    <scope>NUCLEOTIDE SEQUENCE [LARGE SCALE GENOMIC DNA]</scope>
    <source>
        <strain evidence="3">G3</strain>
    </source>
</reference>
<evidence type="ECO:0000256" key="1">
    <source>
        <dbReference type="SAM" id="Coils"/>
    </source>
</evidence>
<evidence type="ECO:0000313" key="3">
    <source>
        <dbReference type="EMBL" id="EAY01042.1"/>
    </source>
</evidence>